<accession>A0A1M7KX30</accession>
<dbReference type="STRING" id="1419482.SAMN05444266_11044"/>
<keyword evidence="1" id="KW-0472">Membrane</keyword>
<dbReference type="Proteomes" id="UP000184420">
    <property type="component" value="Unassembled WGS sequence"/>
</dbReference>
<keyword evidence="3" id="KW-1185">Reference proteome</keyword>
<proteinExistence type="predicted"/>
<sequence length="62" mass="7094">MSIQTLFGILFLLAGIFQAITVILIYLGHKSYVLRFISRNVAMVLYSLIAFFLFFLAYINLA</sequence>
<feature type="transmembrane region" description="Helical" evidence="1">
    <location>
        <begin position="6"/>
        <end position="28"/>
    </location>
</feature>
<evidence type="ECO:0000313" key="2">
    <source>
        <dbReference type="EMBL" id="SHM70091.1"/>
    </source>
</evidence>
<reference evidence="2 3" key="1">
    <citation type="submission" date="2016-11" db="EMBL/GenBank/DDBJ databases">
        <authorList>
            <person name="Jaros S."/>
            <person name="Januszkiewicz K."/>
            <person name="Wedrychowicz H."/>
        </authorList>
    </citation>
    <scope>NUCLEOTIDE SEQUENCE [LARGE SCALE GENOMIC DNA]</scope>
    <source>
        <strain evidence="2 3">DSM 27406</strain>
    </source>
</reference>
<evidence type="ECO:0000313" key="3">
    <source>
        <dbReference type="Proteomes" id="UP000184420"/>
    </source>
</evidence>
<name>A0A1M7KX30_9BACT</name>
<dbReference type="AlphaFoldDB" id="A0A1M7KX30"/>
<evidence type="ECO:0000256" key="1">
    <source>
        <dbReference type="SAM" id="Phobius"/>
    </source>
</evidence>
<feature type="transmembrane region" description="Helical" evidence="1">
    <location>
        <begin position="40"/>
        <end position="59"/>
    </location>
</feature>
<keyword evidence="1" id="KW-0812">Transmembrane</keyword>
<organism evidence="2 3">
    <name type="scientific">Chitinophaga jiangningensis</name>
    <dbReference type="NCBI Taxonomy" id="1419482"/>
    <lineage>
        <taxon>Bacteria</taxon>
        <taxon>Pseudomonadati</taxon>
        <taxon>Bacteroidota</taxon>
        <taxon>Chitinophagia</taxon>
        <taxon>Chitinophagales</taxon>
        <taxon>Chitinophagaceae</taxon>
        <taxon>Chitinophaga</taxon>
    </lineage>
</organism>
<dbReference type="EMBL" id="FRBL01000010">
    <property type="protein sequence ID" value="SHM70091.1"/>
    <property type="molecule type" value="Genomic_DNA"/>
</dbReference>
<gene>
    <name evidence="2" type="ORF">SAMN05444266_11044</name>
</gene>
<protein>
    <submittedName>
        <fullName evidence="2">Uncharacterized protein</fullName>
    </submittedName>
</protein>
<keyword evidence="1" id="KW-1133">Transmembrane helix</keyword>